<accession>A0ACA9Y7F7</accession>
<organism evidence="1 2">
    <name type="scientific">[Candida] jaroonii</name>
    <dbReference type="NCBI Taxonomy" id="467808"/>
    <lineage>
        <taxon>Eukaryota</taxon>
        <taxon>Fungi</taxon>
        <taxon>Dikarya</taxon>
        <taxon>Ascomycota</taxon>
        <taxon>Saccharomycotina</taxon>
        <taxon>Pichiomycetes</taxon>
        <taxon>Debaryomycetaceae</taxon>
        <taxon>Yamadazyma</taxon>
    </lineage>
</organism>
<protein>
    <submittedName>
        <fullName evidence="1">Uncharacterized protein</fullName>
    </submittedName>
</protein>
<dbReference type="EMBL" id="CALSDN010000004">
    <property type="protein sequence ID" value="CAH6720806.1"/>
    <property type="molecule type" value="Genomic_DNA"/>
</dbReference>
<gene>
    <name evidence="1" type="ORF">CLIB1444_04S08372</name>
</gene>
<evidence type="ECO:0000313" key="2">
    <source>
        <dbReference type="Proteomes" id="UP001152531"/>
    </source>
</evidence>
<dbReference type="Proteomes" id="UP001152531">
    <property type="component" value="Unassembled WGS sequence"/>
</dbReference>
<evidence type="ECO:0000313" key="1">
    <source>
        <dbReference type="EMBL" id="CAH6720806.1"/>
    </source>
</evidence>
<reference evidence="1" key="1">
    <citation type="submission" date="2022-06" db="EMBL/GenBank/DDBJ databases">
        <authorList>
            <person name="Legras J.-L."/>
            <person name="Devillers H."/>
            <person name="Grondin C."/>
        </authorList>
    </citation>
    <scope>NUCLEOTIDE SEQUENCE</scope>
    <source>
        <strain evidence="1">CLIB 1444</strain>
    </source>
</reference>
<name>A0ACA9Y7F7_9ASCO</name>
<sequence>MIQLTDKEQELPKSRRFLILPVLITCLIVSKVFDFAPTFSFEILGFAAPATPILEVFEIQQPFVFPLGSNVSTLLLNTTVETSKKFHPLNFTATSGFLTLNVTNSDAIDSEGIIGEILVDKIPLWRFASPNGKLNAITKSSTVKNVTQFLNLFNTKSKVEFVKLEGDSDVQVELELSLFNDNTTYTNEIFESNGPADVIYALDSIPAIPANITSGKLLVFASPMNEEITYYKNDIDGANGPLRYLNVFVDDVYIQTVTPKPTLFHSNKISGNANTTNLWTPLSDTGSFSGLSYEVDLISVLPLLYQGAKVEIEVVSPVVAPTPPGVPGLPHPVIKGSSLPNWSISGSFLGWASSVLDISSDFIIGESSQLDSGVLINPPATSPYQPSIKNEIVKSSIKAGLITQFNVTLPTGTFNYSILTNTSTHNILTKQSKEIKKMMGPPGSGLGSTTTTTTLILISGSKLNVEVTDIDTGLTYLTKNSTADFPFTLDETSTESKSILGPSSSSSIKAEINADIKTKVNDVKESFKVKEKLTIDDIKGTSTDISVKIKGDVPYEREVQADNGVIVKDTSVLSLF</sequence>
<keyword evidence="2" id="KW-1185">Reference proteome</keyword>
<comment type="caution">
    <text evidence="1">The sequence shown here is derived from an EMBL/GenBank/DDBJ whole genome shotgun (WGS) entry which is preliminary data.</text>
</comment>
<proteinExistence type="predicted"/>